<keyword evidence="1" id="KW-1133">Transmembrane helix</keyword>
<dbReference type="HOGENOM" id="CLU_032828_2_2_5"/>
<evidence type="ECO:0000313" key="3">
    <source>
        <dbReference type="EMBL" id="AHC99631.1"/>
    </source>
</evidence>
<feature type="domain" description="EamA" evidence="2">
    <location>
        <begin position="143"/>
        <end position="265"/>
    </location>
</feature>
<dbReference type="PANTHER" id="PTHR22911:SF135">
    <property type="entry name" value="BLR4310 PROTEIN"/>
    <property type="match status" value="1"/>
</dbReference>
<dbReference type="SUPFAM" id="SSF103481">
    <property type="entry name" value="Multidrug resistance efflux transporter EmrE"/>
    <property type="match status" value="2"/>
</dbReference>
<feature type="domain" description="EamA" evidence="2">
    <location>
        <begin position="4"/>
        <end position="133"/>
    </location>
</feature>
<sequence>MLQAVILMFVAMSMIPAGDLCGKLLTGGGLATPAFVAWSRFAIGTALILPFVPRRAYALLGDWRLWLRAGLLTGGIFSIQLALATEPLANVFAAFFIGPVVSYVLSVLLLREQATLLRSLLMALGFAGVLMVVRPGFGGSVNLLWAVLAGCFYGGFLTSSRWLAHVGSPLELSLTQLLLSAILMLPLGLSSLPEFSAATAALTVGSAAFSMTGNLLLLVAYGRVQAVKLAPMVYFQLAAAVGLGWAVFSQLPDGWTWAGLAVVLSAGLASAVLRR</sequence>
<protein>
    <submittedName>
        <fullName evidence="3">Membrane protein</fullName>
    </submittedName>
</protein>
<accession>V9VRY8</accession>
<keyword evidence="1" id="KW-0472">Membrane</keyword>
<dbReference type="PATRIC" id="fig|999552.6.peg.379"/>
<organism evidence="3 4">
    <name type="scientific">Leisingera methylohalidivorans DSM 14336</name>
    <dbReference type="NCBI Taxonomy" id="999552"/>
    <lineage>
        <taxon>Bacteria</taxon>
        <taxon>Pseudomonadati</taxon>
        <taxon>Pseudomonadota</taxon>
        <taxon>Alphaproteobacteria</taxon>
        <taxon>Rhodobacterales</taxon>
        <taxon>Roseobacteraceae</taxon>
        <taxon>Leisingera</taxon>
    </lineage>
</organism>
<keyword evidence="1" id="KW-0812">Transmembrane</keyword>
<dbReference type="STRING" id="999552.METH_01905"/>
<feature type="transmembrane region" description="Helical" evidence="1">
    <location>
        <begin position="89"/>
        <end position="110"/>
    </location>
</feature>
<evidence type="ECO:0000259" key="2">
    <source>
        <dbReference type="Pfam" id="PF00892"/>
    </source>
</evidence>
<feature type="transmembrane region" description="Helical" evidence="1">
    <location>
        <begin position="65"/>
        <end position="83"/>
    </location>
</feature>
<dbReference type="InterPro" id="IPR037185">
    <property type="entry name" value="EmrE-like"/>
</dbReference>
<feature type="transmembrane region" description="Helical" evidence="1">
    <location>
        <begin position="254"/>
        <end position="273"/>
    </location>
</feature>
<dbReference type="GO" id="GO:0016020">
    <property type="term" value="C:membrane"/>
    <property type="evidence" value="ECO:0007669"/>
    <property type="project" value="InterPro"/>
</dbReference>
<dbReference type="InterPro" id="IPR000620">
    <property type="entry name" value="EamA_dom"/>
</dbReference>
<feature type="transmembrane region" description="Helical" evidence="1">
    <location>
        <begin position="170"/>
        <end position="189"/>
    </location>
</feature>
<evidence type="ECO:0000256" key="1">
    <source>
        <dbReference type="SAM" id="Phobius"/>
    </source>
</evidence>
<proteinExistence type="predicted"/>
<feature type="transmembrane region" description="Helical" evidence="1">
    <location>
        <begin position="229"/>
        <end position="248"/>
    </location>
</feature>
<dbReference type="OrthoDB" id="7818056at2"/>
<reference evidence="3 4" key="1">
    <citation type="submission" date="2013-09" db="EMBL/GenBank/DDBJ databases">
        <authorList>
            <consortium name="DOE Joint Genome Institute"/>
            <person name="Klenk H.-P."/>
            <person name="Huntemann M."/>
            <person name="Han J."/>
            <person name="Chen A."/>
            <person name="Kyrpides N."/>
            <person name="Mavromatis K."/>
            <person name="Markowitz V."/>
            <person name="Palaniappan K."/>
            <person name="Ivanova N."/>
            <person name="Schaumberg A."/>
            <person name="Pati A."/>
            <person name="Liolios K."/>
            <person name="Nordberg H.P."/>
            <person name="Cantor M.N."/>
            <person name="Hua S.X."/>
            <person name="Woyke T."/>
        </authorList>
    </citation>
    <scope>NUCLEOTIDE SEQUENCE [LARGE SCALE GENOMIC DNA]</scope>
    <source>
        <strain evidence="3 4">DSM 14336</strain>
    </source>
</reference>
<gene>
    <name evidence="3" type="ORF">METH_01905</name>
</gene>
<dbReference type="Proteomes" id="UP000018780">
    <property type="component" value="Chromosome"/>
</dbReference>
<dbReference type="EMBL" id="CP006773">
    <property type="protein sequence ID" value="AHC99631.1"/>
    <property type="molecule type" value="Genomic_DNA"/>
</dbReference>
<feature type="transmembrane region" description="Helical" evidence="1">
    <location>
        <begin position="195"/>
        <end position="217"/>
    </location>
</feature>
<feature type="transmembrane region" description="Helical" evidence="1">
    <location>
        <begin position="117"/>
        <end position="137"/>
    </location>
</feature>
<feature type="transmembrane region" description="Helical" evidence="1">
    <location>
        <begin position="33"/>
        <end position="53"/>
    </location>
</feature>
<dbReference type="KEGG" id="lmd:METH_01905"/>
<evidence type="ECO:0000313" key="4">
    <source>
        <dbReference type="Proteomes" id="UP000018780"/>
    </source>
</evidence>
<name>V9VRY8_9RHOB</name>
<dbReference type="AlphaFoldDB" id="V9VRY8"/>
<dbReference type="RefSeq" id="WP_024088699.1">
    <property type="nucleotide sequence ID" value="NC_023135.1"/>
</dbReference>
<dbReference type="Pfam" id="PF00892">
    <property type="entry name" value="EamA"/>
    <property type="match status" value="2"/>
</dbReference>
<keyword evidence="4" id="KW-1185">Reference proteome</keyword>
<feature type="transmembrane region" description="Helical" evidence="1">
    <location>
        <begin position="143"/>
        <end position="163"/>
    </location>
</feature>
<dbReference type="PANTHER" id="PTHR22911">
    <property type="entry name" value="ACYL-MALONYL CONDENSING ENZYME-RELATED"/>
    <property type="match status" value="1"/>
</dbReference>